<keyword evidence="2" id="KW-1185">Reference proteome</keyword>
<comment type="caution">
    <text evidence="1">The sequence shown here is derived from an EMBL/GenBank/DDBJ whole genome shotgun (WGS) entry which is preliminary data.</text>
</comment>
<name>A0ACC0B3L4_CATRO</name>
<sequence length="244" mass="26983">MVCGSKKTRPHLDMSTSPTTTSTPPAASIPPGTFASPATTSTPPATLTLFPQLLYSSPAPLFEWFRKRYRWDPLHEHAIWDAWQKRASLRYKDLMYERAHMLSRSGRRHRGTVCRGMVPRGSASTLADLDHSMSGGRKWARHLQNQSCTSYCISKRDNGSTPEILGAKGEREHLHIEISSPIPTDEQLMFDVAGGSNKGHVYDFGSQSAAITIELRRSSSNTSSVPSVSSAAAHNACSEREKWL</sequence>
<dbReference type="Proteomes" id="UP001060085">
    <property type="component" value="Linkage Group LG04"/>
</dbReference>
<accession>A0ACC0B3L4</accession>
<dbReference type="EMBL" id="CM044704">
    <property type="protein sequence ID" value="KAI5667226.1"/>
    <property type="molecule type" value="Genomic_DNA"/>
</dbReference>
<proteinExistence type="predicted"/>
<evidence type="ECO:0000313" key="1">
    <source>
        <dbReference type="EMBL" id="KAI5667226.1"/>
    </source>
</evidence>
<gene>
    <name evidence="1" type="ORF">M9H77_17079</name>
</gene>
<protein>
    <submittedName>
        <fullName evidence="1">Uncharacterized protein</fullName>
    </submittedName>
</protein>
<evidence type="ECO:0000313" key="2">
    <source>
        <dbReference type="Proteomes" id="UP001060085"/>
    </source>
</evidence>
<organism evidence="1 2">
    <name type="scientific">Catharanthus roseus</name>
    <name type="common">Madagascar periwinkle</name>
    <name type="synonym">Vinca rosea</name>
    <dbReference type="NCBI Taxonomy" id="4058"/>
    <lineage>
        <taxon>Eukaryota</taxon>
        <taxon>Viridiplantae</taxon>
        <taxon>Streptophyta</taxon>
        <taxon>Embryophyta</taxon>
        <taxon>Tracheophyta</taxon>
        <taxon>Spermatophyta</taxon>
        <taxon>Magnoliopsida</taxon>
        <taxon>eudicotyledons</taxon>
        <taxon>Gunneridae</taxon>
        <taxon>Pentapetalae</taxon>
        <taxon>asterids</taxon>
        <taxon>lamiids</taxon>
        <taxon>Gentianales</taxon>
        <taxon>Apocynaceae</taxon>
        <taxon>Rauvolfioideae</taxon>
        <taxon>Vinceae</taxon>
        <taxon>Catharanthinae</taxon>
        <taxon>Catharanthus</taxon>
    </lineage>
</organism>
<reference evidence="2" key="1">
    <citation type="journal article" date="2023" name="Nat. Plants">
        <title>Single-cell RNA sequencing provides a high-resolution roadmap for understanding the multicellular compartmentation of specialized metabolism.</title>
        <authorList>
            <person name="Sun S."/>
            <person name="Shen X."/>
            <person name="Li Y."/>
            <person name="Li Y."/>
            <person name="Wang S."/>
            <person name="Li R."/>
            <person name="Zhang H."/>
            <person name="Shen G."/>
            <person name="Guo B."/>
            <person name="Wei J."/>
            <person name="Xu J."/>
            <person name="St-Pierre B."/>
            <person name="Chen S."/>
            <person name="Sun C."/>
        </authorList>
    </citation>
    <scope>NUCLEOTIDE SEQUENCE [LARGE SCALE GENOMIC DNA]</scope>
</reference>